<dbReference type="PANTHER" id="PTHR43537">
    <property type="entry name" value="TRANSCRIPTIONAL REGULATOR, GNTR FAMILY"/>
    <property type="match status" value="1"/>
</dbReference>
<keyword evidence="1" id="KW-0805">Transcription regulation</keyword>
<evidence type="ECO:0000313" key="6">
    <source>
        <dbReference type="Proteomes" id="UP000321899"/>
    </source>
</evidence>
<dbReference type="SMART" id="SM00895">
    <property type="entry name" value="FCD"/>
    <property type="match status" value="1"/>
</dbReference>
<dbReference type="AlphaFoldDB" id="A0A5Q4VFZ0"/>
<dbReference type="Gene3D" id="1.10.10.10">
    <property type="entry name" value="Winged helix-like DNA-binding domain superfamily/Winged helix DNA-binding domain"/>
    <property type="match status" value="1"/>
</dbReference>
<dbReference type="GO" id="GO:0003700">
    <property type="term" value="F:DNA-binding transcription factor activity"/>
    <property type="evidence" value="ECO:0007669"/>
    <property type="project" value="InterPro"/>
</dbReference>
<accession>A0A5Q4VFZ0</accession>
<protein>
    <submittedName>
        <fullName evidence="5">GntR family transcriptional regulator</fullName>
    </submittedName>
</protein>
<evidence type="ECO:0000256" key="2">
    <source>
        <dbReference type="ARBA" id="ARBA00023125"/>
    </source>
</evidence>
<name>A0A5Q4VFZ0_9BACT</name>
<dbReference type="InterPro" id="IPR011711">
    <property type="entry name" value="GntR_C"/>
</dbReference>
<dbReference type="SUPFAM" id="SSF46785">
    <property type="entry name" value="Winged helix' DNA-binding domain"/>
    <property type="match status" value="1"/>
</dbReference>
<dbReference type="Proteomes" id="UP000321899">
    <property type="component" value="Unassembled WGS sequence"/>
</dbReference>
<sequence>MHKTLAEQARAGLENMIVFNVLETRKLYSEKQLAMRLGLGRTPVREALQRLSHDRMVMIHPRRGIQIAKLSVDEQLKLLEVRRAIEGACVHHASLRATEEQKKRMQLLGSAIMEAALDDNDAEVLVCLREIHDVLVEATQNYFFAQTMSPLLSPSRRFWFMNKGASDSRRGAELYRIILEAVSCGDSDRAVKASMELMDYLKAFAERRQESSVSSEQE</sequence>
<dbReference type="EMBL" id="VDMB01000002">
    <property type="protein sequence ID" value="TYT75873.1"/>
    <property type="molecule type" value="Genomic_DNA"/>
</dbReference>
<comment type="caution">
    <text evidence="5">The sequence shown here is derived from an EMBL/GenBank/DDBJ whole genome shotgun (WGS) entry which is preliminary data.</text>
</comment>
<keyword evidence="2" id="KW-0238">DNA-binding</keyword>
<evidence type="ECO:0000256" key="3">
    <source>
        <dbReference type="ARBA" id="ARBA00023163"/>
    </source>
</evidence>
<dbReference type="PROSITE" id="PS50949">
    <property type="entry name" value="HTH_GNTR"/>
    <property type="match status" value="1"/>
</dbReference>
<dbReference type="SUPFAM" id="SSF48008">
    <property type="entry name" value="GntR ligand-binding domain-like"/>
    <property type="match status" value="1"/>
</dbReference>
<feature type="domain" description="HTH gntR-type" evidence="4">
    <location>
        <begin position="3"/>
        <end position="70"/>
    </location>
</feature>
<dbReference type="Pfam" id="PF00392">
    <property type="entry name" value="GntR"/>
    <property type="match status" value="1"/>
</dbReference>
<dbReference type="InterPro" id="IPR036390">
    <property type="entry name" value="WH_DNA-bd_sf"/>
</dbReference>
<keyword evidence="6" id="KW-1185">Reference proteome</keyword>
<dbReference type="InterPro" id="IPR008920">
    <property type="entry name" value="TF_FadR/GntR_C"/>
</dbReference>
<evidence type="ECO:0000256" key="1">
    <source>
        <dbReference type="ARBA" id="ARBA00023015"/>
    </source>
</evidence>
<dbReference type="Pfam" id="PF07729">
    <property type="entry name" value="FCD"/>
    <property type="match status" value="1"/>
</dbReference>
<dbReference type="SMART" id="SM00345">
    <property type="entry name" value="HTH_GNTR"/>
    <property type="match status" value="1"/>
</dbReference>
<organism evidence="5 6">
    <name type="scientific">Desulfobotulus mexicanus</name>
    <dbReference type="NCBI Taxonomy" id="2586642"/>
    <lineage>
        <taxon>Bacteria</taxon>
        <taxon>Pseudomonadati</taxon>
        <taxon>Thermodesulfobacteriota</taxon>
        <taxon>Desulfobacteria</taxon>
        <taxon>Desulfobacterales</taxon>
        <taxon>Desulfobacteraceae</taxon>
        <taxon>Desulfobotulus</taxon>
    </lineage>
</organism>
<reference evidence="5 6" key="1">
    <citation type="submission" date="2019-06" db="EMBL/GenBank/DDBJ databases">
        <title>Desulfobotulus mexicanus sp. nov., a novel sulfate-reducing bacterium isolated from the sediment of an alkaline crater lake in Mexico.</title>
        <authorList>
            <person name="Hirschler-Rea A."/>
        </authorList>
    </citation>
    <scope>NUCLEOTIDE SEQUENCE [LARGE SCALE GENOMIC DNA]</scope>
    <source>
        <strain evidence="5 6">PAR22N</strain>
    </source>
</reference>
<evidence type="ECO:0000313" key="5">
    <source>
        <dbReference type="EMBL" id="TYT75873.1"/>
    </source>
</evidence>
<dbReference type="InterPro" id="IPR000524">
    <property type="entry name" value="Tscrpt_reg_HTH_GntR"/>
</dbReference>
<dbReference type="PANTHER" id="PTHR43537:SF49">
    <property type="entry name" value="TRANSCRIPTIONAL REGULATORY PROTEIN"/>
    <property type="match status" value="1"/>
</dbReference>
<keyword evidence="3" id="KW-0804">Transcription</keyword>
<evidence type="ECO:0000259" key="4">
    <source>
        <dbReference type="PROSITE" id="PS50949"/>
    </source>
</evidence>
<dbReference type="Gene3D" id="1.20.120.530">
    <property type="entry name" value="GntR ligand-binding domain-like"/>
    <property type="match status" value="1"/>
</dbReference>
<gene>
    <name evidence="5" type="ORF">FIM25_02935</name>
</gene>
<dbReference type="RefSeq" id="WP_139446114.1">
    <property type="nucleotide sequence ID" value="NZ_VDMB01000002.1"/>
</dbReference>
<dbReference type="GO" id="GO:0003677">
    <property type="term" value="F:DNA binding"/>
    <property type="evidence" value="ECO:0007669"/>
    <property type="project" value="UniProtKB-KW"/>
</dbReference>
<dbReference type="InterPro" id="IPR036388">
    <property type="entry name" value="WH-like_DNA-bd_sf"/>
</dbReference>
<proteinExistence type="predicted"/>
<dbReference type="OrthoDB" id="5365904at2"/>